<protein>
    <submittedName>
        <fullName evidence="1">Uncharacterized protein</fullName>
    </submittedName>
</protein>
<proteinExistence type="predicted"/>
<accession>A0A370DJ02</accession>
<dbReference type="AlphaFoldDB" id="A0A370DJ02"/>
<dbReference type="EMBL" id="QFXD01000311">
    <property type="protein sequence ID" value="RDH84136.1"/>
    <property type="molecule type" value="Genomic_DNA"/>
</dbReference>
<reference evidence="1 2" key="1">
    <citation type="journal article" date="2018" name="ISME J.">
        <title>Endosymbiont genomes yield clues of tubeworm success.</title>
        <authorList>
            <person name="Li Y."/>
            <person name="Liles M.R."/>
            <person name="Halanych K.M."/>
        </authorList>
    </citation>
    <scope>NUCLEOTIDE SEQUENCE [LARGE SCALE GENOMIC DNA]</scope>
    <source>
        <strain evidence="1">A1422</strain>
    </source>
</reference>
<gene>
    <name evidence="1" type="ORF">DIZ79_17335</name>
</gene>
<comment type="caution">
    <text evidence="1">The sequence shown here is derived from an EMBL/GenBank/DDBJ whole genome shotgun (WGS) entry which is preliminary data.</text>
</comment>
<evidence type="ECO:0000313" key="1">
    <source>
        <dbReference type="EMBL" id="RDH84136.1"/>
    </source>
</evidence>
<sequence length="60" mass="6923">MSDSEEGLQAYGSQLASIHYGFLEPDLRKMSVWIYCRVVENRGPKRTQADKMSACVDWHM</sequence>
<evidence type="ECO:0000313" key="2">
    <source>
        <dbReference type="Proteomes" id="UP000255508"/>
    </source>
</evidence>
<organism evidence="1 2">
    <name type="scientific">endosymbiont of Lamellibrachia luymesi</name>
    <dbReference type="NCBI Taxonomy" id="2200907"/>
    <lineage>
        <taxon>Bacteria</taxon>
        <taxon>Pseudomonadati</taxon>
        <taxon>Pseudomonadota</taxon>
        <taxon>Gammaproteobacteria</taxon>
        <taxon>sulfur-oxidizing symbionts</taxon>
    </lineage>
</organism>
<dbReference type="Proteomes" id="UP000255508">
    <property type="component" value="Unassembled WGS sequence"/>
</dbReference>
<name>A0A370DJ02_9GAMM</name>